<keyword evidence="17 27" id="KW-1133">Transmembrane helix</keyword>
<organism evidence="30 31">
    <name type="scientific">Urochloa decumbens</name>
    <dbReference type="NCBI Taxonomy" id="240449"/>
    <lineage>
        <taxon>Eukaryota</taxon>
        <taxon>Viridiplantae</taxon>
        <taxon>Streptophyta</taxon>
        <taxon>Embryophyta</taxon>
        <taxon>Tracheophyta</taxon>
        <taxon>Spermatophyta</taxon>
        <taxon>Magnoliopsida</taxon>
        <taxon>Liliopsida</taxon>
        <taxon>Poales</taxon>
        <taxon>Poaceae</taxon>
        <taxon>PACMAD clade</taxon>
        <taxon>Panicoideae</taxon>
        <taxon>Panicodae</taxon>
        <taxon>Paniceae</taxon>
        <taxon>Melinidinae</taxon>
        <taxon>Urochloa</taxon>
    </lineage>
</organism>
<keyword evidence="12 28" id="KW-0732">Signal</keyword>
<evidence type="ECO:0000256" key="19">
    <source>
        <dbReference type="ARBA" id="ARBA00023170"/>
    </source>
</evidence>
<dbReference type="InterPro" id="IPR000719">
    <property type="entry name" value="Prot_kinase_dom"/>
</dbReference>
<dbReference type="PANTHER" id="PTHR27008:SF490">
    <property type="entry name" value="OS11G0569300 PROTEIN"/>
    <property type="match status" value="1"/>
</dbReference>
<evidence type="ECO:0000256" key="17">
    <source>
        <dbReference type="ARBA" id="ARBA00022989"/>
    </source>
</evidence>
<evidence type="ECO:0000256" key="1">
    <source>
        <dbReference type="ARBA" id="ARBA00004162"/>
    </source>
</evidence>
<sequence length="1017" mass="110070">MQDMLAVALVCLSMLLCSYAQVSLGNGNRNATVADELALIHFKSNLQDPAGSLASWNSSSHFCSWRGVTCSRRHPEKVMTLNVNSFGLTGHISPYLGNLSFIRILDVGSNQLSGEIPPELGHLGRLQELNLSMNSLEGNIPSVLGLCSKLVILGLKNNHLQGEIPVEFGNLKDLVILNLYANYLSGELPSVLGNMSSIQRLNLGSNKFTGLIPLSLSHLSGLSLLVLESNNLSGAIPSPIWNISSLVYFSVAVNALSGTIPPNALSNLPYLQILLLSTNRFHGHIPTSLANASNLRYFEILNNKFSGLVPLEIGLLQGLQSLSLAKNLLEANKTKDWNFMTALANCSQLLYLQLDYNRFRGTIPSSVSNLSTSLQYLTLSNNEVSGVIPERIGEVVGIQVFALEYNYLTGTLPYSLSKLGSLVELSLTGNGLSGHIDLAIGNFTLLNYLYLRENFFIGSIPSILGNFSSLLEIDLARNNFTGTIPGNLFNIPTLSHYVDLSHNQLEGAIPPEVGNLKSVTALSANSNRLSGEIPATLGKCQLLENLQLQNNFFEGSIPSLLSRLKGLETLDLSSNNLSGQIPMLFENLTALHYLNLSFNDLVGEVPTGGIFANATAVSVQGNPKLCGGIQNIHLPRCSFESSKKKHKFPVVPVILSLVGLGALVLLLLLVYFLFTKHRKRLANGPSASSSLESPLFSYSQLLKATDSFSTANLLGTGTFGSVYRGKIDGETEYFVAVKVLKLQTPGALKSFAAECEAMRNLRHRNLVKVITACSSIDFRGNDFKAIVLEFMPNGSLENWLHPNSDSETEHIHLNLHQRVSILLDVAYALDHLHFHAAVPVVHCDIKPSNVLLDADMVAHVGDFGLARILVEGCSSFQPSTSSMGFRGTIGYAPPEYGAGNVVSTEGDIYSYGILIIEMITGRRPTDNAFDGILGLRNHVEMALNNNVMSAVDVELVTEIGNEQTTVGGSSSKIKVNSLMSLLKLALLCSVETPSRRASTEAIIKELQVIKRALAQGE</sequence>
<dbReference type="Pfam" id="PF00560">
    <property type="entry name" value="LRR_1"/>
    <property type="match status" value="8"/>
</dbReference>
<evidence type="ECO:0000256" key="28">
    <source>
        <dbReference type="SAM" id="SignalP"/>
    </source>
</evidence>
<dbReference type="PANTHER" id="PTHR27008">
    <property type="entry name" value="OS04G0122200 PROTEIN"/>
    <property type="match status" value="1"/>
</dbReference>
<dbReference type="InterPro" id="IPR011009">
    <property type="entry name" value="Kinase-like_dom_sf"/>
</dbReference>
<feature type="chain" id="PRO_5044786689" description="Receptor kinase-like protein Xa21" evidence="28">
    <location>
        <begin position="21"/>
        <end position="1017"/>
    </location>
</feature>
<evidence type="ECO:0000313" key="30">
    <source>
        <dbReference type="EMBL" id="CAL4968072.1"/>
    </source>
</evidence>
<evidence type="ECO:0000256" key="15">
    <source>
        <dbReference type="ARBA" id="ARBA00022777"/>
    </source>
</evidence>
<keyword evidence="11 27" id="KW-0812">Transmembrane</keyword>
<dbReference type="AlphaFoldDB" id="A0ABC8ZV62"/>
<dbReference type="Pfam" id="PF13855">
    <property type="entry name" value="LRR_8"/>
    <property type="match status" value="1"/>
</dbReference>
<keyword evidence="6" id="KW-1003">Cell membrane</keyword>
<dbReference type="InterPro" id="IPR013210">
    <property type="entry name" value="LRR_N_plant-typ"/>
</dbReference>
<evidence type="ECO:0000256" key="27">
    <source>
        <dbReference type="SAM" id="Phobius"/>
    </source>
</evidence>
<evidence type="ECO:0000256" key="24">
    <source>
        <dbReference type="ARBA" id="ARBA00056628"/>
    </source>
</evidence>
<dbReference type="Gene3D" id="1.10.510.10">
    <property type="entry name" value="Transferase(Phosphotransferase) domain 1"/>
    <property type="match status" value="1"/>
</dbReference>
<evidence type="ECO:0000256" key="2">
    <source>
        <dbReference type="ARBA" id="ARBA00004389"/>
    </source>
</evidence>
<dbReference type="GO" id="GO:0004674">
    <property type="term" value="F:protein serine/threonine kinase activity"/>
    <property type="evidence" value="ECO:0007669"/>
    <property type="project" value="UniProtKB-KW"/>
</dbReference>
<evidence type="ECO:0000256" key="22">
    <source>
        <dbReference type="ARBA" id="ARBA00048679"/>
    </source>
</evidence>
<keyword evidence="31" id="KW-1185">Reference proteome</keyword>
<comment type="subcellular location">
    <subcellularLocation>
        <location evidence="1">Cell membrane</location>
        <topology evidence="1">Single-pass membrane protein</topology>
    </subcellularLocation>
    <subcellularLocation>
        <location evidence="2">Endoplasmic reticulum membrane</location>
        <topology evidence="2">Single-pass membrane protein</topology>
    </subcellularLocation>
    <subcellularLocation>
        <location evidence="3">Membrane</location>
        <topology evidence="3">Single-pass type I membrane protein</topology>
    </subcellularLocation>
</comment>
<evidence type="ECO:0000256" key="4">
    <source>
        <dbReference type="ARBA" id="ARBA00008684"/>
    </source>
</evidence>
<evidence type="ECO:0000256" key="20">
    <source>
        <dbReference type="ARBA" id="ARBA00023180"/>
    </source>
</evidence>
<dbReference type="Gene3D" id="3.80.10.10">
    <property type="entry name" value="Ribonuclease Inhibitor"/>
    <property type="match status" value="4"/>
</dbReference>
<dbReference type="PROSITE" id="PS00108">
    <property type="entry name" value="PROTEIN_KINASE_ST"/>
    <property type="match status" value="1"/>
</dbReference>
<evidence type="ECO:0000313" key="31">
    <source>
        <dbReference type="Proteomes" id="UP001497457"/>
    </source>
</evidence>
<keyword evidence="10" id="KW-0808">Transferase</keyword>
<keyword evidence="18 27" id="KW-0472">Membrane</keyword>
<dbReference type="SMART" id="SM00369">
    <property type="entry name" value="LRR_TYP"/>
    <property type="match status" value="5"/>
</dbReference>
<dbReference type="SUPFAM" id="SSF52058">
    <property type="entry name" value="L domain-like"/>
    <property type="match status" value="1"/>
</dbReference>
<dbReference type="InterPro" id="IPR017441">
    <property type="entry name" value="Protein_kinase_ATP_BS"/>
</dbReference>
<keyword evidence="7" id="KW-0723">Serine/threonine-protein kinase</keyword>
<gene>
    <name evidence="30" type="ORF">URODEC1_LOCUS48796</name>
</gene>
<dbReference type="InterPro" id="IPR003591">
    <property type="entry name" value="Leu-rich_rpt_typical-subtyp"/>
</dbReference>
<protein>
    <recommendedName>
        <fullName evidence="25">Receptor kinase-like protein Xa21</fullName>
        <ecNumber evidence="5">2.7.11.1</ecNumber>
    </recommendedName>
</protein>
<evidence type="ECO:0000256" key="26">
    <source>
        <dbReference type="PROSITE-ProRule" id="PRU10141"/>
    </source>
</evidence>
<dbReference type="PROSITE" id="PS00107">
    <property type="entry name" value="PROTEIN_KINASE_ATP"/>
    <property type="match status" value="1"/>
</dbReference>
<feature type="transmembrane region" description="Helical" evidence="27">
    <location>
        <begin position="650"/>
        <end position="674"/>
    </location>
</feature>
<accession>A0ABC8ZV62</accession>
<dbReference type="InterPro" id="IPR051809">
    <property type="entry name" value="Plant_receptor-like_S/T_kinase"/>
</dbReference>
<comment type="similarity">
    <text evidence="4">Belongs to the protein kinase superfamily. Ser/Thr protein kinase family.</text>
</comment>
<dbReference type="GO" id="GO:0005789">
    <property type="term" value="C:endoplasmic reticulum membrane"/>
    <property type="evidence" value="ECO:0007669"/>
    <property type="project" value="UniProtKB-SubCell"/>
</dbReference>
<dbReference type="Pfam" id="PF08263">
    <property type="entry name" value="LRRNT_2"/>
    <property type="match status" value="1"/>
</dbReference>
<dbReference type="FunFam" id="3.30.200.20:FF:000432">
    <property type="entry name" value="LRR receptor-like serine/threonine-protein kinase EFR"/>
    <property type="match status" value="1"/>
</dbReference>
<comment type="catalytic activity">
    <reaction evidence="21">
        <text>L-threonyl-[protein] + ATP = O-phospho-L-threonyl-[protein] + ADP + H(+)</text>
        <dbReference type="Rhea" id="RHEA:46608"/>
        <dbReference type="Rhea" id="RHEA-COMP:11060"/>
        <dbReference type="Rhea" id="RHEA-COMP:11605"/>
        <dbReference type="ChEBI" id="CHEBI:15378"/>
        <dbReference type="ChEBI" id="CHEBI:30013"/>
        <dbReference type="ChEBI" id="CHEBI:30616"/>
        <dbReference type="ChEBI" id="CHEBI:61977"/>
        <dbReference type="ChEBI" id="CHEBI:456216"/>
        <dbReference type="EC" id="2.7.11.1"/>
    </reaction>
</comment>
<dbReference type="Proteomes" id="UP001497457">
    <property type="component" value="Chromosome 2b"/>
</dbReference>
<evidence type="ECO:0000256" key="8">
    <source>
        <dbReference type="ARBA" id="ARBA00022553"/>
    </source>
</evidence>
<evidence type="ECO:0000256" key="9">
    <source>
        <dbReference type="ARBA" id="ARBA00022614"/>
    </source>
</evidence>
<keyword evidence="14 26" id="KW-0547">Nucleotide-binding</keyword>
<comment type="catalytic activity">
    <reaction evidence="22">
        <text>L-seryl-[protein] + ATP = O-phospho-L-seryl-[protein] + ADP + H(+)</text>
        <dbReference type="Rhea" id="RHEA:17989"/>
        <dbReference type="Rhea" id="RHEA-COMP:9863"/>
        <dbReference type="Rhea" id="RHEA-COMP:11604"/>
        <dbReference type="ChEBI" id="CHEBI:15378"/>
        <dbReference type="ChEBI" id="CHEBI:29999"/>
        <dbReference type="ChEBI" id="CHEBI:30616"/>
        <dbReference type="ChEBI" id="CHEBI:83421"/>
        <dbReference type="ChEBI" id="CHEBI:456216"/>
        <dbReference type="EC" id="2.7.11.1"/>
    </reaction>
</comment>
<dbReference type="FunFam" id="3.80.10.10:FF:000288">
    <property type="entry name" value="LRR receptor-like serine/threonine-protein kinase EFR"/>
    <property type="match status" value="1"/>
</dbReference>
<evidence type="ECO:0000256" key="14">
    <source>
        <dbReference type="ARBA" id="ARBA00022741"/>
    </source>
</evidence>
<dbReference type="EC" id="2.7.11.1" evidence="5"/>
<evidence type="ECO:0000256" key="3">
    <source>
        <dbReference type="ARBA" id="ARBA00004479"/>
    </source>
</evidence>
<evidence type="ECO:0000256" key="6">
    <source>
        <dbReference type="ARBA" id="ARBA00022475"/>
    </source>
</evidence>
<evidence type="ECO:0000256" key="7">
    <source>
        <dbReference type="ARBA" id="ARBA00022527"/>
    </source>
</evidence>
<feature type="signal peptide" evidence="28">
    <location>
        <begin position="1"/>
        <end position="20"/>
    </location>
</feature>
<feature type="binding site" evidence="26">
    <location>
        <position position="738"/>
    </location>
    <ligand>
        <name>ATP</name>
        <dbReference type="ChEBI" id="CHEBI:30616"/>
    </ligand>
</feature>
<dbReference type="InterPro" id="IPR008271">
    <property type="entry name" value="Ser/Thr_kinase_AS"/>
</dbReference>
<keyword evidence="19" id="KW-0675">Receptor</keyword>
<keyword evidence="8" id="KW-0597">Phosphoprotein</keyword>
<evidence type="ECO:0000256" key="25">
    <source>
        <dbReference type="ARBA" id="ARBA00072040"/>
    </source>
</evidence>
<evidence type="ECO:0000256" key="23">
    <source>
        <dbReference type="ARBA" id="ARBA00054320"/>
    </source>
</evidence>
<evidence type="ECO:0000256" key="11">
    <source>
        <dbReference type="ARBA" id="ARBA00022692"/>
    </source>
</evidence>
<evidence type="ECO:0000256" key="18">
    <source>
        <dbReference type="ARBA" id="ARBA00023136"/>
    </source>
</evidence>
<keyword evidence="13" id="KW-0677">Repeat</keyword>
<evidence type="ECO:0000256" key="21">
    <source>
        <dbReference type="ARBA" id="ARBA00047899"/>
    </source>
</evidence>
<evidence type="ECO:0000256" key="5">
    <source>
        <dbReference type="ARBA" id="ARBA00012513"/>
    </source>
</evidence>
<dbReference type="GO" id="GO:0005886">
    <property type="term" value="C:plasma membrane"/>
    <property type="evidence" value="ECO:0007669"/>
    <property type="project" value="UniProtKB-SubCell"/>
</dbReference>
<dbReference type="FunFam" id="3.80.10.10:FF:000095">
    <property type="entry name" value="LRR receptor-like serine/threonine-protein kinase GSO1"/>
    <property type="match status" value="1"/>
</dbReference>
<dbReference type="Gene3D" id="3.30.200.20">
    <property type="entry name" value="Phosphorylase Kinase, domain 1"/>
    <property type="match status" value="1"/>
</dbReference>
<evidence type="ECO:0000256" key="12">
    <source>
        <dbReference type="ARBA" id="ARBA00022729"/>
    </source>
</evidence>
<name>A0ABC8ZV62_9POAL</name>
<comment type="function">
    <text evidence="23">Receptor kinase that detects X.oryzae pv. oryzae protein Ax21 to promote innate immunity. Following X.oryzae pv. oryzae protein Ax21 detection, undergoes cleavage, releasing the processed protein kinase Xa21 chain.</text>
</comment>
<reference evidence="30 31" key="2">
    <citation type="submission" date="2024-10" db="EMBL/GenBank/DDBJ databases">
        <authorList>
            <person name="Ryan C."/>
        </authorList>
    </citation>
    <scope>NUCLEOTIDE SEQUENCE [LARGE SCALE GENOMIC DNA]</scope>
</reference>
<feature type="domain" description="Protein kinase" evidence="29">
    <location>
        <begin position="708"/>
        <end position="1009"/>
    </location>
</feature>
<dbReference type="EMBL" id="OZ075112">
    <property type="protein sequence ID" value="CAL4968072.1"/>
    <property type="molecule type" value="Genomic_DNA"/>
</dbReference>
<dbReference type="InterPro" id="IPR032675">
    <property type="entry name" value="LRR_dom_sf"/>
</dbReference>
<evidence type="ECO:0000256" key="13">
    <source>
        <dbReference type="ARBA" id="ARBA00022737"/>
    </source>
</evidence>
<keyword evidence="9" id="KW-0433">Leucine-rich repeat</keyword>
<keyword evidence="20" id="KW-0325">Glycoprotein</keyword>
<dbReference type="FunFam" id="1.10.510.10:FF:000358">
    <property type="entry name" value="Putative leucine-rich repeat receptor-like serine/threonine-protein kinase"/>
    <property type="match status" value="1"/>
</dbReference>
<evidence type="ECO:0000259" key="29">
    <source>
        <dbReference type="PROSITE" id="PS50011"/>
    </source>
</evidence>
<evidence type="ECO:0000256" key="10">
    <source>
        <dbReference type="ARBA" id="ARBA00022679"/>
    </source>
</evidence>
<dbReference type="InterPro" id="IPR001611">
    <property type="entry name" value="Leu-rich_rpt"/>
</dbReference>
<dbReference type="SUPFAM" id="SSF52047">
    <property type="entry name" value="RNI-like"/>
    <property type="match status" value="1"/>
</dbReference>
<dbReference type="GO" id="GO:0005524">
    <property type="term" value="F:ATP binding"/>
    <property type="evidence" value="ECO:0007669"/>
    <property type="project" value="UniProtKB-UniRule"/>
</dbReference>
<dbReference type="SMART" id="SM00220">
    <property type="entry name" value="S_TKc"/>
    <property type="match status" value="1"/>
</dbReference>
<keyword evidence="15" id="KW-0418">Kinase</keyword>
<dbReference type="PROSITE" id="PS50011">
    <property type="entry name" value="PROTEIN_KINASE_DOM"/>
    <property type="match status" value="1"/>
</dbReference>
<keyword evidence="16 26" id="KW-0067">ATP-binding</keyword>
<proteinExistence type="inferred from homology"/>
<dbReference type="SUPFAM" id="SSF56112">
    <property type="entry name" value="Protein kinase-like (PK-like)"/>
    <property type="match status" value="1"/>
</dbReference>
<evidence type="ECO:0000256" key="16">
    <source>
        <dbReference type="ARBA" id="ARBA00022840"/>
    </source>
</evidence>
<comment type="function">
    <text evidence="24">The processed protein kinase Xa21 chain released by protein cleavage after X.oryzae pv. oryzae protein Ax21 detection translocates into the nucleus where it can bind and regulate WRKY62, a transcription factor. Confers resistance to the bacterial pathogen X.oryzae pv. oryzae (Xoo).</text>
</comment>
<reference evidence="31" key="1">
    <citation type="submission" date="2024-06" db="EMBL/GenBank/DDBJ databases">
        <authorList>
            <person name="Ryan C."/>
        </authorList>
    </citation>
    <scope>NUCLEOTIDE SEQUENCE [LARGE SCALE GENOMIC DNA]</scope>
</reference>
<dbReference type="Pfam" id="PF00069">
    <property type="entry name" value="Pkinase"/>
    <property type="match status" value="1"/>
</dbReference>